<feature type="domain" description="Glycosyl transferase family 1" evidence="3">
    <location>
        <begin position="232"/>
        <end position="388"/>
    </location>
</feature>
<evidence type="ECO:0000256" key="1">
    <source>
        <dbReference type="ARBA" id="ARBA00022676"/>
    </source>
</evidence>
<dbReference type="GO" id="GO:0016757">
    <property type="term" value="F:glycosyltransferase activity"/>
    <property type="evidence" value="ECO:0007669"/>
    <property type="project" value="UniProtKB-KW"/>
</dbReference>
<dbReference type="InterPro" id="IPR028098">
    <property type="entry name" value="Glyco_trans_4-like_N"/>
</dbReference>
<evidence type="ECO:0000313" key="5">
    <source>
        <dbReference type="EMBL" id="RKN57399.1"/>
    </source>
</evidence>
<comment type="caution">
    <text evidence="5">The sequence shown here is derived from an EMBL/GenBank/DDBJ whole genome shotgun (WGS) entry which is preliminary data.</text>
</comment>
<dbReference type="Gene3D" id="3.40.50.2000">
    <property type="entry name" value="Glycogen Phosphorylase B"/>
    <property type="match status" value="2"/>
</dbReference>
<dbReference type="RefSeq" id="WP_120777590.1">
    <property type="nucleotide sequence ID" value="NZ_JBHLUP010000009.1"/>
</dbReference>
<dbReference type="Proteomes" id="UP000279968">
    <property type="component" value="Unassembled WGS sequence"/>
</dbReference>
<dbReference type="Pfam" id="PF00534">
    <property type="entry name" value="Glycos_transf_1"/>
    <property type="match status" value="1"/>
</dbReference>
<dbReference type="EMBL" id="RBAN01000001">
    <property type="protein sequence ID" value="RKN57399.1"/>
    <property type="molecule type" value="Genomic_DNA"/>
</dbReference>
<dbReference type="PANTHER" id="PTHR45947:SF3">
    <property type="entry name" value="SULFOQUINOVOSYL TRANSFERASE SQD2"/>
    <property type="match status" value="1"/>
</dbReference>
<dbReference type="PANTHER" id="PTHR45947">
    <property type="entry name" value="SULFOQUINOVOSYL TRANSFERASE SQD2"/>
    <property type="match status" value="1"/>
</dbReference>
<sequence>MTSPGSRSAEDGRTVHARAGGTEWVAYVGPFTFPWGQPGSRRVLGIARSLAMAGHRVVIAGGEHRPLIAQLDAVEGPGSIQHLGVGELPAGRENPLVRSVQSLIWQGRRTVRWLESQPSPPSHVIVYGGYASYMFHLRPWCRRNGIPLIADVVEWYDPGHLRGGPLGPLRMSSELAMRHYYPKCDGVIAISSFLEDFYRHHGVRTIRVPPTLDVRQIRLDASVRAVKPGLTLVYFGNPGKKDLLATMVRAAGRLEREGAELEFRIHGPTRQQVQALLDGDAIPGNVNVAGRLPQHAVSQAVQAADFSVIVRRPERFAQAGFPTKFCESFANGTPVIANLTSDLRNHLRHAVEGIVADGDTMDAIVEALRAAVKLSPEQRLEMRRAARQEAINSFDYRRYAGDLAKFVNGLRR</sequence>
<dbReference type="Pfam" id="PF13579">
    <property type="entry name" value="Glyco_trans_4_4"/>
    <property type="match status" value="1"/>
</dbReference>
<gene>
    <name evidence="5" type="ORF">D7193_01540</name>
</gene>
<dbReference type="AlphaFoldDB" id="A0A3B0AA22"/>
<evidence type="ECO:0000259" key="4">
    <source>
        <dbReference type="Pfam" id="PF13579"/>
    </source>
</evidence>
<feature type="domain" description="Glycosyltransferase subfamily 4-like N-terminal" evidence="4">
    <location>
        <begin position="40"/>
        <end position="208"/>
    </location>
</feature>
<proteinExistence type="predicted"/>
<reference evidence="5 6" key="1">
    <citation type="journal article" date="2015" name="Int. J. Syst. Evol. Microbiol.">
        <title>Micromonospora costi sp. nov., isolated from a leaf of Costus speciosus.</title>
        <authorList>
            <person name="Thawai C."/>
        </authorList>
    </citation>
    <scope>NUCLEOTIDE SEQUENCE [LARGE SCALE GENOMIC DNA]</scope>
    <source>
        <strain evidence="5 6">CS1-12</strain>
    </source>
</reference>
<organism evidence="5 6">
    <name type="scientific">Micromonospora costi</name>
    <dbReference type="NCBI Taxonomy" id="1530042"/>
    <lineage>
        <taxon>Bacteria</taxon>
        <taxon>Bacillati</taxon>
        <taxon>Actinomycetota</taxon>
        <taxon>Actinomycetes</taxon>
        <taxon>Micromonosporales</taxon>
        <taxon>Micromonosporaceae</taxon>
        <taxon>Micromonospora</taxon>
    </lineage>
</organism>
<dbReference type="SUPFAM" id="SSF53756">
    <property type="entry name" value="UDP-Glycosyltransferase/glycogen phosphorylase"/>
    <property type="match status" value="1"/>
</dbReference>
<evidence type="ECO:0000256" key="2">
    <source>
        <dbReference type="ARBA" id="ARBA00022679"/>
    </source>
</evidence>
<dbReference type="OrthoDB" id="1936552at2"/>
<keyword evidence="6" id="KW-1185">Reference proteome</keyword>
<dbReference type="InterPro" id="IPR050194">
    <property type="entry name" value="Glycosyltransferase_grp1"/>
</dbReference>
<dbReference type="InterPro" id="IPR001296">
    <property type="entry name" value="Glyco_trans_1"/>
</dbReference>
<evidence type="ECO:0000313" key="6">
    <source>
        <dbReference type="Proteomes" id="UP000279968"/>
    </source>
</evidence>
<keyword evidence="1" id="KW-0328">Glycosyltransferase</keyword>
<protein>
    <submittedName>
        <fullName evidence="5">Glycosyltransferase</fullName>
    </submittedName>
</protein>
<dbReference type="GO" id="GO:1901137">
    <property type="term" value="P:carbohydrate derivative biosynthetic process"/>
    <property type="evidence" value="ECO:0007669"/>
    <property type="project" value="UniProtKB-ARBA"/>
</dbReference>
<name>A0A3B0AA22_9ACTN</name>
<keyword evidence="2 5" id="KW-0808">Transferase</keyword>
<accession>A0A3B0AA22</accession>
<evidence type="ECO:0000259" key="3">
    <source>
        <dbReference type="Pfam" id="PF00534"/>
    </source>
</evidence>